<dbReference type="PROSITE" id="PS51469">
    <property type="entry name" value="SUN"/>
    <property type="match status" value="1"/>
</dbReference>
<dbReference type="InterPro" id="IPR012919">
    <property type="entry name" value="SUN_dom"/>
</dbReference>
<feature type="compositionally biased region" description="Basic and acidic residues" evidence="6">
    <location>
        <begin position="52"/>
        <end position="61"/>
    </location>
</feature>
<evidence type="ECO:0000256" key="3">
    <source>
        <dbReference type="ARBA" id="ARBA00022989"/>
    </source>
</evidence>
<keyword evidence="5" id="KW-0175">Coiled coil</keyword>
<feature type="compositionally biased region" description="Basic and acidic residues" evidence="6">
    <location>
        <begin position="32"/>
        <end position="44"/>
    </location>
</feature>
<evidence type="ECO:0000256" key="7">
    <source>
        <dbReference type="SAM" id="Phobius"/>
    </source>
</evidence>
<dbReference type="AlphaFoldDB" id="A0AAD4S2C2"/>
<accession>A0AAD4S2C2</accession>
<evidence type="ECO:0000313" key="10">
    <source>
        <dbReference type="Proteomes" id="UP001202328"/>
    </source>
</evidence>
<comment type="caution">
    <text evidence="9">The sequence shown here is derived from an EMBL/GenBank/DDBJ whole genome shotgun (WGS) entry which is preliminary data.</text>
</comment>
<dbReference type="EMBL" id="JAJJMB010015511">
    <property type="protein sequence ID" value="KAI3853893.1"/>
    <property type="molecule type" value="Genomic_DNA"/>
</dbReference>
<keyword evidence="10" id="KW-1185">Reference proteome</keyword>
<reference evidence="9" key="1">
    <citation type="submission" date="2022-04" db="EMBL/GenBank/DDBJ databases">
        <title>A functionally conserved STORR gene fusion in Papaver species that diverged 16.8 million years ago.</title>
        <authorList>
            <person name="Catania T."/>
        </authorList>
    </citation>
    <scope>NUCLEOTIDE SEQUENCE</scope>
    <source>
        <strain evidence="9">S-188037</strain>
    </source>
</reference>
<protein>
    <recommendedName>
        <fullName evidence="8">SUN domain-containing protein</fullName>
    </recommendedName>
</protein>
<evidence type="ECO:0000256" key="5">
    <source>
        <dbReference type="SAM" id="Coils"/>
    </source>
</evidence>
<dbReference type="GO" id="GO:0016020">
    <property type="term" value="C:membrane"/>
    <property type="evidence" value="ECO:0007669"/>
    <property type="project" value="UniProtKB-SubCell"/>
</dbReference>
<feature type="domain" description="SUN" evidence="8">
    <location>
        <begin position="285"/>
        <end position="458"/>
    </location>
</feature>
<proteinExistence type="predicted"/>
<feature type="coiled-coil region" evidence="5">
    <location>
        <begin position="189"/>
        <end position="223"/>
    </location>
</feature>
<dbReference type="PANTHER" id="PTHR12911:SF8">
    <property type="entry name" value="KLAROID PROTEIN-RELATED"/>
    <property type="match status" value="1"/>
</dbReference>
<dbReference type="PANTHER" id="PTHR12911">
    <property type="entry name" value="SAD1/UNC-84-LIKE PROTEIN-RELATED"/>
    <property type="match status" value="1"/>
</dbReference>
<keyword evidence="3 7" id="KW-1133">Transmembrane helix</keyword>
<evidence type="ECO:0000256" key="2">
    <source>
        <dbReference type="ARBA" id="ARBA00022692"/>
    </source>
</evidence>
<keyword evidence="2 7" id="KW-0812">Transmembrane</keyword>
<organism evidence="9 10">
    <name type="scientific">Papaver atlanticum</name>
    <dbReference type="NCBI Taxonomy" id="357466"/>
    <lineage>
        <taxon>Eukaryota</taxon>
        <taxon>Viridiplantae</taxon>
        <taxon>Streptophyta</taxon>
        <taxon>Embryophyta</taxon>
        <taxon>Tracheophyta</taxon>
        <taxon>Spermatophyta</taxon>
        <taxon>Magnoliopsida</taxon>
        <taxon>Ranunculales</taxon>
        <taxon>Papaveraceae</taxon>
        <taxon>Papaveroideae</taxon>
        <taxon>Papaver</taxon>
    </lineage>
</organism>
<name>A0AAD4S2C2_9MAGN</name>
<dbReference type="Proteomes" id="UP001202328">
    <property type="component" value="Unassembled WGS sequence"/>
</dbReference>
<dbReference type="GO" id="GO:0043495">
    <property type="term" value="F:protein-membrane adaptor activity"/>
    <property type="evidence" value="ECO:0007669"/>
    <property type="project" value="TreeGrafter"/>
</dbReference>
<feature type="transmembrane region" description="Helical" evidence="7">
    <location>
        <begin position="107"/>
        <end position="129"/>
    </location>
</feature>
<sequence length="468" mass="51855">MSASTVANPAAAVNSNSPSLSQGSRRRTVTVMEKKSSNFERVEEGGGVSEPVRNEEGRDLSHTIRGETSLDRERNVSSSVQVKKGLADSTISPRRKKVVSRSPEKPLWRTLLSVFAKNFLLLLVLVGLVQMIRKLALQSGDGVVSSEIEGRIAEVEKFLKTTTKMMQVQVEVVERKIESEVGGLRREITKKVEEKGVKYESELKKLEAKADELGKSFAELKDSGILTKEDFGRFLDDFKKNNADGSEKEISLDDIRAFAKEIVEKEIEKHAADGLGMVDYALASGGGWVLDHSEPFMHTKGSGWLPFRNQYGAHQDAQRVLEPSFGEPGKCFPLQGRSGYVVIKLRTAIIPEAVTVEHVSKSVAYDRSSAPRDIRVSGWYQTSEAIAAGGGADLSRQNEKKMFMLSEFVYDLDRSSAQTFKVDSGENRIINTVRFDFDSNHGGPHMCIYRLRVHGHEPDSVAISESEL</sequence>
<feature type="region of interest" description="Disordered" evidence="6">
    <location>
        <begin position="1"/>
        <end position="61"/>
    </location>
</feature>
<dbReference type="GO" id="GO:0005635">
    <property type="term" value="C:nuclear envelope"/>
    <property type="evidence" value="ECO:0007669"/>
    <property type="project" value="UniProtKB-ARBA"/>
</dbReference>
<evidence type="ECO:0000313" key="9">
    <source>
        <dbReference type="EMBL" id="KAI3853893.1"/>
    </source>
</evidence>
<evidence type="ECO:0000256" key="4">
    <source>
        <dbReference type="ARBA" id="ARBA00023136"/>
    </source>
</evidence>
<comment type="subcellular location">
    <subcellularLocation>
        <location evidence="1">Membrane</location>
    </subcellularLocation>
</comment>
<keyword evidence="4 7" id="KW-0472">Membrane</keyword>
<dbReference type="InterPro" id="IPR045119">
    <property type="entry name" value="SUN1-5"/>
</dbReference>
<dbReference type="Gene3D" id="2.60.120.260">
    <property type="entry name" value="Galactose-binding domain-like"/>
    <property type="match status" value="1"/>
</dbReference>
<gene>
    <name evidence="9" type="ORF">MKW98_005516</name>
</gene>
<evidence type="ECO:0000259" key="8">
    <source>
        <dbReference type="PROSITE" id="PS51469"/>
    </source>
</evidence>
<feature type="compositionally biased region" description="Low complexity" evidence="6">
    <location>
        <begin position="1"/>
        <end position="19"/>
    </location>
</feature>
<evidence type="ECO:0000256" key="6">
    <source>
        <dbReference type="SAM" id="MobiDB-lite"/>
    </source>
</evidence>
<evidence type="ECO:0000256" key="1">
    <source>
        <dbReference type="ARBA" id="ARBA00004370"/>
    </source>
</evidence>
<dbReference type="Pfam" id="PF07738">
    <property type="entry name" value="Sad1_UNC"/>
    <property type="match status" value="1"/>
</dbReference>